<feature type="compositionally biased region" description="Polar residues" evidence="1">
    <location>
        <begin position="93"/>
        <end position="102"/>
    </location>
</feature>
<dbReference type="EMBL" id="RCMI01000764">
    <property type="protein sequence ID" value="KAG2898482.1"/>
    <property type="molecule type" value="Genomic_DNA"/>
</dbReference>
<reference evidence="7 8" key="1">
    <citation type="submission" date="2018-01" db="EMBL/GenBank/DDBJ databases">
        <title>Draft genome of the strawberry crown rot pathogen Phytophthora cactorum.</title>
        <authorList>
            <person name="Armitage A.D."/>
            <person name="Lysoe E."/>
            <person name="Nellist C.F."/>
            <person name="Harrison R.J."/>
            <person name="Brurberg M.B."/>
        </authorList>
    </citation>
    <scope>NUCLEOTIDE SEQUENCE [LARGE SCALE GENOMIC DNA]</scope>
    <source>
        <strain evidence="7 8">10300</strain>
    </source>
</reference>
<name>A0A329RWJ6_9STRA</name>
<dbReference type="Proteomes" id="UP000774804">
    <property type="component" value="Unassembled WGS sequence"/>
</dbReference>
<dbReference type="Proteomes" id="UP000688947">
    <property type="component" value="Unassembled WGS sequence"/>
</dbReference>
<gene>
    <name evidence="6" type="ORF">JG687_00014550</name>
    <name evidence="7" type="ORF">PC110_g16045</name>
    <name evidence="2" type="ORF">PC113_g16740</name>
    <name evidence="3" type="ORF">PC115_g16851</name>
    <name evidence="4" type="ORF">PC117_g18540</name>
    <name evidence="5" type="ORF">PC129_g20284</name>
</gene>
<dbReference type="Proteomes" id="UP000760860">
    <property type="component" value="Unassembled WGS sequence"/>
</dbReference>
<dbReference type="VEuPathDB" id="FungiDB:PC110_g16045"/>
<evidence type="ECO:0000313" key="7">
    <source>
        <dbReference type="EMBL" id="RAW27558.1"/>
    </source>
</evidence>
<dbReference type="EMBL" id="RCMG01000682">
    <property type="protein sequence ID" value="KAG2850481.1"/>
    <property type="molecule type" value="Genomic_DNA"/>
</dbReference>
<reference evidence="6" key="3">
    <citation type="submission" date="2021-01" db="EMBL/GenBank/DDBJ databases">
        <title>Phytophthora aleatoria, a newly-described species from Pinus radiata is distinct from Phytophthora cactorum isolates based on comparative genomics.</title>
        <authorList>
            <person name="Mcdougal R."/>
            <person name="Panda P."/>
            <person name="Williams N."/>
            <person name="Studholme D.J."/>
        </authorList>
    </citation>
    <scope>NUCLEOTIDE SEQUENCE</scope>
    <source>
        <strain evidence="6">NZFS 3830</strain>
    </source>
</reference>
<evidence type="ECO:0000313" key="3">
    <source>
        <dbReference type="EMBL" id="KAG2898482.1"/>
    </source>
</evidence>
<dbReference type="EMBL" id="RCMK01000753">
    <property type="protein sequence ID" value="KAG2913569.1"/>
    <property type="molecule type" value="Genomic_DNA"/>
</dbReference>
<dbReference type="EMBL" id="JAENGZ010001188">
    <property type="protein sequence ID" value="KAG6949911.1"/>
    <property type="molecule type" value="Genomic_DNA"/>
</dbReference>
<comment type="caution">
    <text evidence="7">The sequence shown here is derived from an EMBL/GenBank/DDBJ whole genome shotgun (WGS) entry which is preliminary data.</text>
</comment>
<dbReference type="EMBL" id="RCMV01001419">
    <property type="protein sequence ID" value="KAG3208697.1"/>
    <property type="molecule type" value="Genomic_DNA"/>
</dbReference>
<dbReference type="Proteomes" id="UP000251314">
    <property type="component" value="Unassembled WGS sequence"/>
</dbReference>
<evidence type="ECO:0000313" key="2">
    <source>
        <dbReference type="EMBL" id="KAG2850481.1"/>
    </source>
</evidence>
<organism evidence="7 8">
    <name type="scientific">Phytophthora cactorum</name>
    <dbReference type="NCBI Taxonomy" id="29920"/>
    <lineage>
        <taxon>Eukaryota</taxon>
        <taxon>Sar</taxon>
        <taxon>Stramenopiles</taxon>
        <taxon>Oomycota</taxon>
        <taxon>Peronosporomycetes</taxon>
        <taxon>Peronosporales</taxon>
        <taxon>Peronosporaceae</taxon>
        <taxon>Phytophthora</taxon>
    </lineage>
</organism>
<dbReference type="Proteomes" id="UP000735874">
    <property type="component" value="Unassembled WGS sequence"/>
</dbReference>
<evidence type="ECO:0000313" key="6">
    <source>
        <dbReference type="EMBL" id="KAG6949911.1"/>
    </source>
</evidence>
<evidence type="ECO:0000313" key="8">
    <source>
        <dbReference type="Proteomes" id="UP000251314"/>
    </source>
</evidence>
<evidence type="ECO:0000256" key="1">
    <source>
        <dbReference type="SAM" id="MobiDB-lite"/>
    </source>
</evidence>
<dbReference type="EMBL" id="MJFZ01000553">
    <property type="protein sequence ID" value="RAW27558.1"/>
    <property type="molecule type" value="Genomic_DNA"/>
</dbReference>
<dbReference type="Proteomes" id="UP000736787">
    <property type="component" value="Unassembled WGS sequence"/>
</dbReference>
<protein>
    <submittedName>
        <fullName evidence="7">Uncharacterized protein</fullName>
    </submittedName>
</protein>
<feature type="region of interest" description="Disordered" evidence="1">
    <location>
        <begin position="35"/>
        <end position="123"/>
    </location>
</feature>
<evidence type="ECO:0000313" key="5">
    <source>
        <dbReference type="EMBL" id="KAG3208697.1"/>
    </source>
</evidence>
<accession>A0A329RWJ6</accession>
<dbReference type="OrthoDB" id="10277244at2759"/>
<reference evidence="2" key="2">
    <citation type="submission" date="2018-10" db="EMBL/GenBank/DDBJ databases">
        <title>Effector identification in a new, highly contiguous assembly of the strawberry crown rot pathogen Phytophthora cactorum.</title>
        <authorList>
            <person name="Armitage A.D."/>
            <person name="Nellist C.F."/>
            <person name="Bates H."/>
            <person name="Vickerstaff R.J."/>
            <person name="Harrison R.J."/>
        </authorList>
    </citation>
    <scope>NUCLEOTIDE SEQUENCE</scope>
    <source>
        <strain evidence="2">15-7</strain>
        <strain evidence="3">4032</strain>
        <strain evidence="4">4040</strain>
        <strain evidence="5">P421</strain>
    </source>
</reference>
<keyword evidence="8" id="KW-1185">Reference proteome</keyword>
<sequence length="123" mass="13332">MNFEKEVDLPSSVNFVPLPVNQVLRPVEANPERVVEPMEADDGEQFNDAHDGSLTRVETNNDSSSSDWENGDDDSDFSDAMGYVESERLVTESEYTSLSTDEITGGVTAAGGRASTGEPNSIR</sequence>
<proteinExistence type="predicted"/>
<feature type="compositionally biased region" description="Polar residues" evidence="1">
    <location>
        <begin position="56"/>
        <end position="68"/>
    </location>
</feature>
<dbReference type="AlphaFoldDB" id="A0A329RWJ6"/>
<evidence type="ECO:0000313" key="4">
    <source>
        <dbReference type="EMBL" id="KAG2913569.1"/>
    </source>
</evidence>